<evidence type="ECO:0000259" key="2">
    <source>
        <dbReference type="Pfam" id="PF03703"/>
    </source>
</evidence>
<dbReference type="RefSeq" id="WP_212683501.1">
    <property type="nucleotide sequence ID" value="NZ_JAGSPM010000003.1"/>
</dbReference>
<dbReference type="InterPro" id="IPR005182">
    <property type="entry name" value="YdbS-like_PH"/>
</dbReference>
<evidence type="ECO:0000256" key="1">
    <source>
        <dbReference type="SAM" id="Phobius"/>
    </source>
</evidence>
<name>A0A941DCC6_9BURK</name>
<keyword evidence="4" id="KW-1185">Reference proteome</keyword>
<keyword evidence="1" id="KW-0472">Membrane</keyword>
<dbReference type="Proteomes" id="UP000680158">
    <property type="component" value="Unassembled WGS sequence"/>
</dbReference>
<reference evidence="3 4" key="1">
    <citation type="submission" date="2021-04" db="EMBL/GenBank/DDBJ databases">
        <title>novel species isolated from subtropical streams in China.</title>
        <authorList>
            <person name="Lu H."/>
        </authorList>
    </citation>
    <scope>NUCLEOTIDE SEQUENCE [LARGE SCALE GENOMIC DNA]</scope>
    <source>
        <strain evidence="3 4">BYS107W</strain>
    </source>
</reference>
<dbReference type="EMBL" id="JAGSPM010000003">
    <property type="protein sequence ID" value="MBR7746128.1"/>
    <property type="molecule type" value="Genomic_DNA"/>
</dbReference>
<dbReference type="AlphaFoldDB" id="A0A941DCC6"/>
<gene>
    <name evidence="3" type="ORF">KDM92_06005</name>
</gene>
<comment type="caution">
    <text evidence="3">The sequence shown here is derived from an EMBL/GenBank/DDBJ whole genome shotgun (WGS) entry which is preliminary data.</text>
</comment>
<evidence type="ECO:0000313" key="4">
    <source>
        <dbReference type="Proteomes" id="UP000680158"/>
    </source>
</evidence>
<feature type="domain" description="YdbS-like PH" evidence="2">
    <location>
        <begin position="84"/>
        <end position="160"/>
    </location>
</feature>
<accession>A0A941DCC6</accession>
<sequence length="179" mass="20749">MLANQTIEKSDTKDCPVCGETIKAVAIKCRFCNTDLQAYAAQVEHESERVLFEGHPATIYSVWQWFVVVPTLGIGYLYYWFKARGLHYEITTQRVKLERGIFSKVKDNVELFTIEHFDLNSPFGMRLMGYCILQLRSSDTSYSELHLYGIKNLEALADTLRDCSMRERTRRRVTAIIHP</sequence>
<protein>
    <submittedName>
        <fullName evidence="3">PH domain-containing protein</fullName>
    </submittedName>
</protein>
<dbReference type="Pfam" id="PF03703">
    <property type="entry name" value="bPH_2"/>
    <property type="match status" value="1"/>
</dbReference>
<organism evidence="3 4">
    <name type="scientific">Undibacterium baiyunense</name>
    <dbReference type="NCBI Taxonomy" id="2828731"/>
    <lineage>
        <taxon>Bacteria</taxon>
        <taxon>Pseudomonadati</taxon>
        <taxon>Pseudomonadota</taxon>
        <taxon>Betaproteobacteria</taxon>
        <taxon>Burkholderiales</taxon>
        <taxon>Oxalobacteraceae</taxon>
        <taxon>Undibacterium</taxon>
    </lineage>
</organism>
<keyword evidence="1" id="KW-1133">Transmembrane helix</keyword>
<feature type="transmembrane region" description="Helical" evidence="1">
    <location>
        <begin position="62"/>
        <end position="81"/>
    </location>
</feature>
<proteinExistence type="predicted"/>
<keyword evidence="1" id="KW-0812">Transmembrane</keyword>
<evidence type="ECO:0000313" key="3">
    <source>
        <dbReference type="EMBL" id="MBR7746128.1"/>
    </source>
</evidence>